<dbReference type="EMBL" id="MU251277">
    <property type="protein sequence ID" value="KAG9250454.1"/>
    <property type="molecule type" value="Genomic_DNA"/>
</dbReference>
<dbReference type="GeneID" id="70290216"/>
<name>A0A9P8CKD7_9HYPO</name>
<accession>A0A9P8CKD7</accession>
<protein>
    <submittedName>
        <fullName evidence="1">Uncharacterized protein</fullName>
    </submittedName>
</protein>
<gene>
    <name evidence="1" type="ORF">F5Z01DRAFT_363408</name>
</gene>
<evidence type="ECO:0000313" key="2">
    <source>
        <dbReference type="Proteomes" id="UP000887229"/>
    </source>
</evidence>
<evidence type="ECO:0000313" key="1">
    <source>
        <dbReference type="EMBL" id="KAG9250454.1"/>
    </source>
</evidence>
<sequence length="210" mass="23779">MKTYNTLASIAARNKEKTRAINSCARSHAQEQRSLCSPVGYNLKGFFLDPHISLSPAQLAGTVDFRCLGAIWRFCIAFLGPTAIRDGRRVSSAMDEYVRTCDNGLLESAYRAVARRTWPLPRPGQDRSGVMTVSRRGRRHMLAGEHLYHSERWVMGSVAWKTKRALTRASRACRKKISRAYIVINDNDFMRTCPQWAFTPSSYNLAAFLD</sequence>
<reference evidence="1" key="1">
    <citation type="journal article" date="2021" name="IMA Fungus">
        <title>Genomic characterization of three marine fungi, including Emericellopsis atlantica sp. nov. with signatures of a generalist lifestyle and marine biomass degradation.</title>
        <authorList>
            <person name="Hagestad O.C."/>
            <person name="Hou L."/>
            <person name="Andersen J.H."/>
            <person name="Hansen E.H."/>
            <person name="Altermark B."/>
            <person name="Li C."/>
            <person name="Kuhnert E."/>
            <person name="Cox R.J."/>
            <person name="Crous P.W."/>
            <person name="Spatafora J.W."/>
            <person name="Lail K."/>
            <person name="Amirebrahimi M."/>
            <person name="Lipzen A."/>
            <person name="Pangilinan J."/>
            <person name="Andreopoulos W."/>
            <person name="Hayes R.D."/>
            <person name="Ng V."/>
            <person name="Grigoriev I.V."/>
            <person name="Jackson S.A."/>
            <person name="Sutton T.D.S."/>
            <person name="Dobson A.D.W."/>
            <person name="Rama T."/>
        </authorList>
    </citation>
    <scope>NUCLEOTIDE SEQUENCE</scope>
    <source>
        <strain evidence="1">TS7</strain>
    </source>
</reference>
<dbReference type="Proteomes" id="UP000887229">
    <property type="component" value="Unassembled WGS sequence"/>
</dbReference>
<keyword evidence="2" id="KW-1185">Reference proteome</keyword>
<comment type="caution">
    <text evidence="1">The sequence shown here is derived from an EMBL/GenBank/DDBJ whole genome shotgun (WGS) entry which is preliminary data.</text>
</comment>
<dbReference type="RefSeq" id="XP_046114378.1">
    <property type="nucleotide sequence ID" value="XM_046259313.1"/>
</dbReference>
<proteinExistence type="predicted"/>
<dbReference type="AlphaFoldDB" id="A0A9P8CKD7"/>
<organism evidence="1 2">
    <name type="scientific">Emericellopsis atlantica</name>
    <dbReference type="NCBI Taxonomy" id="2614577"/>
    <lineage>
        <taxon>Eukaryota</taxon>
        <taxon>Fungi</taxon>
        <taxon>Dikarya</taxon>
        <taxon>Ascomycota</taxon>
        <taxon>Pezizomycotina</taxon>
        <taxon>Sordariomycetes</taxon>
        <taxon>Hypocreomycetidae</taxon>
        <taxon>Hypocreales</taxon>
        <taxon>Bionectriaceae</taxon>
        <taxon>Emericellopsis</taxon>
    </lineage>
</organism>